<feature type="transmembrane region" description="Helical" evidence="1">
    <location>
        <begin position="81"/>
        <end position="104"/>
    </location>
</feature>
<keyword evidence="1" id="KW-0874">Quinone</keyword>
<feature type="compositionally biased region" description="Basic and acidic residues" evidence="2">
    <location>
        <begin position="316"/>
        <end position="325"/>
    </location>
</feature>
<feature type="transmembrane region" description="Helical" evidence="1">
    <location>
        <begin position="116"/>
        <end position="134"/>
    </location>
</feature>
<feature type="transmembrane region" description="Helical" evidence="1">
    <location>
        <begin position="164"/>
        <end position="185"/>
    </location>
</feature>
<keyword evidence="1" id="KW-1133">Transmembrane helix</keyword>
<name>A0ABP5ZJD8_9ACTN</name>
<evidence type="ECO:0000256" key="1">
    <source>
        <dbReference type="RuleBase" id="RU004429"/>
    </source>
</evidence>
<dbReference type="InterPro" id="IPR042106">
    <property type="entry name" value="Nuo/plastoQ_OxRdtase_6_NuoJ"/>
</dbReference>
<evidence type="ECO:0000256" key="2">
    <source>
        <dbReference type="SAM" id="MobiDB-lite"/>
    </source>
</evidence>
<keyword evidence="1" id="KW-0812">Transmembrane</keyword>
<dbReference type="PANTHER" id="PTHR33269">
    <property type="entry name" value="NADH-UBIQUINONE OXIDOREDUCTASE CHAIN 6"/>
    <property type="match status" value="1"/>
</dbReference>
<keyword evidence="4" id="KW-1185">Reference proteome</keyword>
<feature type="region of interest" description="Disordered" evidence="2">
    <location>
        <begin position="254"/>
        <end position="325"/>
    </location>
</feature>
<dbReference type="Pfam" id="PF00499">
    <property type="entry name" value="Oxidored_q3"/>
    <property type="match status" value="1"/>
</dbReference>
<dbReference type="Proteomes" id="UP001501358">
    <property type="component" value="Unassembled WGS sequence"/>
</dbReference>
<feature type="transmembrane region" description="Helical" evidence="1">
    <location>
        <begin position="54"/>
        <end position="75"/>
    </location>
</feature>
<comment type="function">
    <text evidence="1">NDH-1 shuttles electrons from NADH, via FMN and iron-sulfur (Fe-S) centers, to quinones in the respiratory chain. Couples the redox reaction to proton translocation (for every two electrons transferred, four hydrogen ions are translocated across the cytoplasmic membrane), and thus conserves the redox energy in a proton gradient.</text>
</comment>
<feature type="compositionally biased region" description="Low complexity" evidence="2">
    <location>
        <begin position="305"/>
        <end position="315"/>
    </location>
</feature>
<comment type="subcellular location">
    <subcellularLocation>
        <location evidence="1">Cell membrane</location>
        <topology evidence="1">Multi-pass membrane protein</topology>
    </subcellularLocation>
</comment>
<feature type="compositionally biased region" description="Low complexity" evidence="2">
    <location>
        <begin position="279"/>
        <end position="295"/>
    </location>
</feature>
<comment type="similarity">
    <text evidence="1">Belongs to the complex I subunit 6 family.</text>
</comment>
<proteinExistence type="inferred from homology"/>
<sequence>MSAFATAHLAAAGPAADLAAAASTGEAVQFWVLGTVAVIGALGTVLMKRSVHSALCLAATMIVLAVFYLAQGAYFLGIVQIVVYTGAVMMLFLFVLMLVGVTAADSLKETLKGQRWMAAACGLGFGVLLVAGIGNASLDTFTGLGEANAGGNVEGLAALLFTRYVWAFELTGALLITAAVGAMVLTHRERTAPRATQREMSERRVREGLQVTPLPAPGVYARHNAVDVPGLLPDGSVSELTVNPTLRARGQMRDVSREAGAVAELERRTETALGHRPRGPVGPAGAPRPGTARTTEVARTETARTEVAGTETARTGAEHAEEGAE</sequence>
<organism evidence="3 4">
    <name type="scientific">Streptomyces thermolineatus</name>
    <dbReference type="NCBI Taxonomy" id="44033"/>
    <lineage>
        <taxon>Bacteria</taxon>
        <taxon>Bacillati</taxon>
        <taxon>Actinomycetota</taxon>
        <taxon>Actinomycetes</taxon>
        <taxon>Kitasatosporales</taxon>
        <taxon>Streptomycetaceae</taxon>
        <taxon>Streptomyces</taxon>
    </lineage>
</organism>
<accession>A0ABP5ZJD8</accession>
<dbReference type="PANTHER" id="PTHR33269:SF19">
    <property type="entry name" value="NADH-QUINONE OXIDOREDUCTASE SUBUNIT J"/>
    <property type="match status" value="1"/>
</dbReference>
<keyword evidence="1" id="KW-1003">Cell membrane</keyword>
<keyword evidence="1" id="KW-0472">Membrane</keyword>
<dbReference type="RefSeq" id="WP_425582712.1">
    <property type="nucleotide sequence ID" value="NZ_BAAATA010000027.1"/>
</dbReference>
<protein>
    <recommendedName>
        <fullName evidence="1">NADH-quinone oxidoreductase subunit J</fullName>
        <ecNumber evidence="1">7.1.1.-</ecNumber>
    </recommendedName>
</protein>
<gene>
    <name evidence="3" type="ORF">GCM10010406_40400</name>
</gene>
<dbReference type="Gene3D" id="1.20.120.1200">
    <property type="entry name" value="NADH-ubiquinone/plastoquinone oxidoreductase chain 6, subunit NuoJ"/>
    <property type="match status" value="1"/>
</dbReference>
<evidence type="ECO:0000313" key="3">
    <source>
        <dbReference type="EMBL" id="GAA2499788.1"/>
    </source>
</evidence>
<keyword evidence="1" id="KW-0520">NAD</keyword>
<dbReference type="InterPro" id="IPR001457">
    <property type="entry name" value="NADH_UbQ/plastoQ_OxRdtase_su6"/>
</dbReference>
<dbReference type="EMBL" id="BAAATA010000027">
    <property type="protein sequence ID" value="GAA2499788.1"/>
    <property type="molecule type" value="Genomic_DNA"/>
</dbReference>
<dbReference type="EC" id="7.1.1.-" evidence="1"/>
<dbReference type="NCBIfam" id="NF005165">
    <property type="entry name" value="PRK06638.1-5"/>
    <property type="match status" value="1"/>
</dbReference>
<reference evidence="4" key="1">
    <citation type="journal article" date="2019" name="Int. J. Syst. Evol. Microbiol.">
        <title>The Global Catalogue of Microorganisms (GCM) 10K type strain sequencing project: providing services to taxonomists for standard genome sequencing and annotation.</title>
        <authorList>
            <consortium name="The Broad Institute Genomics Platform"/>
            <consortium name="The Broad Institute Genome Sequencing Center for Infectious Disease"/>
            <person name="Wu L."/>
            <person name="Ma J."/>
        </authorList>
    </citation>
    <scope>NUCLEOTIDE SEQUENCE [LARGE SCALE GENOMIC DNA]</scope>
    <source>
        <strain evidence="4">JCM 6307</strain>
    </source>
</reference>
<evidence type="ECO:0000313" key="4">
    <source>
        <dbReference type="Proteomes" id="UP001501358"/>
    </source>
</evidence>
<feature type="transmembrane region" description="Helical" evidence="1">
    <location>
        <begin position="31"/>
        <end position="47"/>
    </location>
</feature>
<comment type="catalytic activity">
    <reaction evidence="1">
        <text>a quinone + NADH + 5 H(+)(in) = a quinol + NAD(+) + 4 H(+)(out)</text>
        <dbReference type="Rhea" id="RHEA:57888"/>
        <dbReference type="ChEBI" id="CHEBI:15378"/>
        <dbReference type="ChEBI" id="CHEBI:24646"/>
        <dbReference type="ChEBI" id="CHEBI:57540"/>
        <dbReference type="ChEBI" id="CHEBI:57945"/>
        <dbReference type="ChEBI" id="CHEBI:132124"/>
    </reaction>
</comment>
<comment type="caution">
    <text evidence="3">The sequence shown here is derived from an EMBL/GenBank/DDBJ whole genome shotgun (WGS) entry which is preliminary data.</text>
</comment>